<keyword evidence="3" id="KW-0560">Oxidoreductase</keyword>
<dbReference type="PANTHER" id="PTHR43255:SF1">
    <property type="entry name" value="IRON-SULFUR-BINDING OXIDOREDUCTASE FADF-RELATED"/>
    <property type="match status" value="1"/>
</dbReference>
<dbReference type="SUPFAM" id="SSF46548">
    <property type="entry name" value="alpha-helical ferredoxin"/>
    <property type="match status" value="2"/>
</dbReference>
<evidence type="ECO:0000256" key="1">
    <source>
        <dbReference type="ARBA" id="ARBA00022485"/>
    </source>
</evidence>
<protein>
    <submittedName>
        <fullName evidence="7">4Fe-4S dicluster domain-containing protein</fullName>
    </submittedName>
</protein>
<evidence type="ECO:0000259" key="6">
    <source>
        <dbReference type="PROSITE" id="PS51379"/>
    </source>
</evidence>
<dbReference type="PROSITE" id="PS51379">
    <property type="entry name" value="4FE4S_FER_2"/>
    <property type="match status" value="2"/>
</dbReference>
<dbReference type="Proteomes" id="UP001165427">
    <property type="component" value="Unassembled WGS sequence"/>
</dbReference>
<gene>
    <name evidence="7" type="ORF">MRX98_02445</name>
</gene>
<dbReference type="Pfam" id="PF14691">
    <property type="entry name" value="Fer4_20"/>
    <property type="match status" value="1"/>
</dbReference>
<organism evidence="7 8">
    <name type="scientific">Desulfatitalea alkaliphila</name>
    <dbReference type="NCBI Taxonomy" id="2929485"/>
    <lineage>
        <taxon>Bacteria</taxon>
        <taxon>Pseudomonadati</taxon>
        <taxon>Thermodesulfobacteriota</taxon>
        <taxon>Desulfobacteria</taxon>
        <taxon>Desulfobacterales</taxon>
        <taxon>Desulfosarcinaceae</taxon>
        <taxon>Desulfatitalea</taxon>
    </lineage>
</organism>
<dbReference type="SUPFAM" id="SSF51905">
    <property type="entry name" value="FAD/NAD(P)-binding domain"/>
    <property type="match status" value="1"/>
</dbReference>
<dbReference type="NCBIfam" id="NF045645">
    <property type="entry name" value="DVU_1557_fam"/>
    <property type="match status" value="1"/>
</dbReference>
<dbReference type="GO" id="GO:0046872">
    <property type="term" value="F:metal ion binding"/>
    <property type="evidence" value="ECO:0007669"/>
    <property type="project" value="UniProtKB-KW"/>
</dbReference>
<dbReference type="InterPro" id="IPR004017">
    <property type="entry name" value="Cys_rich_dom"/>
</dbReference>
<dbReference type="AlphaFoldDB" id="A0AA41R1C8"/>
<dbReference type="EMBL" id="JALJRB010000002">
    <property type="protein sequence ID" value="MCJ8499420.1"/>
    <property type="molecule type" value="Genomic_DNA"/>
</dbReference>
<keyword evidence="8" id="KW-1185">Reference proteome</keyword>
<dbReference type="InterPro" id="IPR009051">
    <property type="entry name" value="Helical_ferredxn"/>
</dbReference>
<evidence type="ECO:0000313" key="7">
    <source>
        <dbReference type="EMBL" id="MCJ8499420.1"/>
    </source>
</evidence>
<evidence type="ECO:0000256" key="2">
    <source>
        <dbReference type="ARBA" id="ARBA00022723"/>
    </source>
</evidence>
<dbReference type="Gene3D" id="3.50.50.60">
    <property type="entry name" value="FAD/NAD(P)-binding domain"/>
    <property type="match status" value="1"/>
</dbReference>
<name>A0AA41R1C8_9BACT</name>
<dbReference type="PROSITE" id="PS00198">
    <property type="entry name" value="4FE4S_FER_1"/>
    <property type="match status" value="1"/>
</dbReference>
<dbReference type="Pfam" id="PF02754">
    <property type="entry name" value="CCG"/>
    <property type="match status" value="2"/>
</dbReference>
<accession>A0AA41R1C8</accession>
<dbReference type="GO" id="GO:0016491">
    <property type="term" value="F:oxidoreductase activity"/>
    <property type="evidence" value="ECO:0007669"/>
    <property type="project" value="UniProtKB-KW"/>
</dbReference>
<keyword evidence="2" id="KW-0479">Metal-binding</keyword>
<evidence type="ECO:0000256" key="4">
    <source>
        <dbReference type="ARBA" id="ARBA00023004"/>
    </source>
</evidence>
<dbReference type="GO" id="GO:0051539">
    <property type="term" value="F:4 iron, 4 sulfur cluster binding"/>
    <property type="evidence" value="ECO:0007669"/>
    <property type="project" value="UniProtKB-KW"/>
</dbReference>
<reference evidence="7" key="1">
    <citation type="submission" date="2022-04" db="EMBL/GenBank/DDBJ databases">
        <title>Desulfatitalea alkaliphila sp. nov., a novel anaerobic sulfate-reducing bacterium isolated from terrestrial mud volcano, Taman Peninsula, Russia.</title>
        <authorList>
            <person name="Khomyakova M.A."/>
            <person name="Merkel A.Y."/>
            <person name="Slobodkin A.I."/>
        </authorList>
    </citation>
    <scope>NUCLEOTIDE SEQUENCE</scope>
    <source>
        <strain evidence="7">M08but</strain>
    </source>
</reference>
<dbReference type="InterPro" id="IPR054656">
    <property type="entry name" value="DVU_1557-like"/>
</dbReference>
<dbReference type="InterPro" id="IPR055902">
    <property type="entry name" value="DUF7479"/>
</dbReference>
<dbReference type="InterPro" id="IPR051460">
    <property type="entry name" value="HdrC_iron-sulfur_subunit"/>
</dbReference>
<sequence>MDQRELRQWEARCIQEEPSECTAACPLHLDVRGLIGHLRAGNWNAGWQLLHRALPLAGLLARVCDAPCEAHCKRNPLGGAIRIGALERACATQADNTYPAPPALPRKGKRVAVLGDDWSALAAAWDLCRKGYAVTLHAPGREPGERLTERHDHRLTPSLLETTLSSMAGWGVTFQTMAADPPRALLEELQQGCDALFVDLAVLPRPALDLESGPDGTAAFAPKAHTTRVPGVFAGGTGSSTILRAAHGRWAATAIDRFLQQVSLTAGREREGPLSTRLHTPVDQVVPAPPVAARDPRQGYDADEAMAESRRCLQCECLACVRVCPYLETFGAYPRKYAREIYNNAAIVMGNHSANRLINACSLCGLCEAVCPEGFAMQTLCLNARQAMVDSGKMPPSAHAFALADMAFSQGDAFFMVRHAPDAAQSTHLLFPGCQLCASAPEQVARLYDHLRAHLAGGVGLALGCCGTPAHWAGRRAERDAVLDRWRGEWAAIGRPRILLACSTCHRMFRDFWPEAPIESLWQTLAALPEPAASCPPGGGPLAIHDPCTTRDQPAVQQAVRGLLAALGVAITELPLSGALTECCGFGGLMDNANPAIARTVTERRAAMSEQDYLAYCAMCRDRLAAVGKRSLHLLDLFFPDGTDAAARPRPGWSRRRENRARLKADLLERLWGETPPADPPHRRIPLTMAPAVQATLEERRILIDEVQQVIARAATDGPWFRHPKDGRLLTAARLGHATYWVSYARRDQGHAVFGAYSHRMVVADVAAATSQGTPADIPMEGMDWRCAACDTPLAAGEVTVEYLDNRFTTRMPSCLHCGRALVSETLALGKMAEVESILEDK</sequence>
<dbReference type="RefSeq" id="WP_246902723.1">
    <property type="nucleotide sequence ID" value="NZ_JALJRB010000002.1"/>
</dbReference>
<dbReference type="InterPro" id="IPR017896">
    <property type="entry name" value="4Fe4S_Fe-S-bd"/>
</dbReference>
<evidence type="ECO:0000313" key="8">
    <source>
        <dbReference type="Proteomes" id="UP001165427"/>
    </source>
</evidence>
<comment type="caution">
    <text evidence="7">The sequence shown here is derived from an EMBL/GenBank/DDBJ whole genome shotgun (WGS) entry which is preliminary data.</text>
</comment>
<dbReference type="GO" id="GO:0005886">
    <property type="term" value="C:plasma membrane"/>
    <property type="evidence" value="ECO:0007669"/>
    <property type="project" value="TreeGrafter"/>
</dbReference>
<dbReference type="InterPro" id="IPR036188">
    <property type="entry name" value="FAD/NAD-bd_sf"/>
</dbReference>
<dbReference type="Gene3D" id="1.10.1060.10">
    <property type="entry name" value="Alpha-helical ferredoxin"/>
    <property type="match status" value="2"/>
</dbReference>
<dbReference type="InterPro" id="IPR017900">
    <property type="entry name" value="4Fe4S_Fe_S_CS"/>
</dbReference>
<dbReference type="PANTHER" id="PTHR43255">
    <property type="entry name" value="IRON-SULFUR-BINDING OXIDOREDUCTASE FADF-RELATED-RELATED"/>
    <property type="match status" value="1"/>
</dbReference>
<feature type="domain" description="4Fe-4S ferredoxin-type" evidence="6">
    <location>
        <begin position="303"/>
        <end position="335"/>
    </location>
</feature>
<feature type="domain" description="4Fe-4S ferredoxin-type" evidence="6">
    <location>
        <begin position="350"/>
        <end position="380"/>
    </location>
</feature>
<keyword evidence="4" id="KW-0408">Iron</keyword>
<evidence type="ECO:0000256" key="3">
    <source>
        <dbReference type="ARBA" id="ARBA00023002"/>
    </source>
</evidence>
<evidence type="ECO:0000256" key="5">
    <source>
        <dbReference type="ARBA" id="ARBA00023014"/>
    </source>
</evidence>
<keyword evidence="5" id="KW-0411">Iron-sulfur</keyword>
<keyword evidence="1" id="KW-0004">4Fe-4S</keyword>
<proteinExistence type="predicted"/>
<dbReference type="InterPro" id="IPR028261">
    <property type="entry name" value="DPD_II"/>
</dbReference>
<dbReference type="Pfam" id="PF24292">
    <property type="entry name" value="DUF7479"/>
    <property type="match status" value="1"/>
</dbReference>
<dbReference type="Pfam" id="PF13534">
    <property type="entry name" value="Fer4_17"/>
    <property type="match status" value="1"/>
</dbReference>
<dbReference type="NCBIfam" id="NF045663">
    <property type="entry name" value="diclust_near_Sec"/>
    <property type="match status" value="1"/>
</dbReference>